<dbReference type="Gene3D" id="2.160.20.120">
    <property type="match status" value="1"/>
</dbReference>
<evidence type="ECO:0000259" key="1">
    <source>
        <dbReference type="Pfam" id="PF10988"/>
    </source>
</evidence>
<protein>
    <submittedName>
        <fullName evidence="2">DUF2807 domain-containing protein</fullName>
    </submittedName>
</protein>
<dbReference type="PANTHER" id="PTHR39200:SF1">
    <property type="entry name" value="AUTO-TRANSPORTER ADHESIN HEAD GIN DOMAIN-CONTAINING PROTEIN-RELATED"/>
    <property type="match status" value="1"/>
</dbReference>
<dbReference type="EMBL" id="SJZI01000008">
    <property type="protein sequence ID" value="TCJ17764.1"/>
    <property type="molecule type" value="Genomic_DNA"/>
</dbReference>
<comment type="caution">
    <text evidence="2">The sequence shown here is derived from an EMBL/GenBank/DDBJ whole genome shotgun (WGS) entry which is preliminary data.</text>
</comment>
<evidence type="ECO:0000313" key="2">
    <source>
        <dbReference type="EMBL" id="TCJ17764.1"/>
    </source>
</evidence>
<dbReference type="Pfam" id="PF10988">
    <property type="entry name" value="DUF2807"/>
    <property type="match status" value="1"/>
</dbReference>
<dbReference type="InterPro" id="IPR021255">
    <property type="entry name" value="DUF2807"/>
</dbReference>
<name>A0A4R1BKB1_9BACT</name>
<sequence>MRSFLVLGLSVLLFSSCKFMGRRVRGNGIHGSEQRTVRDFNRLEVSGDIDVVLAQGTPSVRIEGDQNLLQYVELDQSGSTLRVHLRRHINISTENEFKVYVTGPGFRSVEVTGSGDVTGSGRLRGENLKLGLTGSGSVTLDVDMPRVRAEVTGSGDARLSGATRTFEGEINGSGNISAFGLMSEDTKVEIHGSGDAEVFASKQLNVDIAGSGDVAYKGTASVNQSVHGSGSVRRVN</sequence>
<dbReference type="Proteomes" id="UP000295334">
    <property type="component" value="Unassembled WGS sequence"/>
</dbReference>
<dbReference type="PROSITE" id="PS51257">
    <property type="entry name" value="PROKAR_LIPOPROTEIN"/>
    <property type="match status" value="1"/>
</dbReference>
<keyword evidence="3" id="KW-1185">Reference proteome</keyword>
<evidence type="ECO:0000313" key="3">
    <source>
        <dbReference type="Proteomes" id="UP000295334"/>
    </source>
</evidence>
<reference evidence="2 3" key="1">
    <citation type="submission" date="2019-03" db="EMBL/GenBank/DDBJ databases">
        <authorList>
            <person name="Kim M.K.M."/>
        </authorList>
    </citation>
    <scope>NUCLEOTIDE SEQUENCE [LARGE SCALE GENOMIC DNA]</scope>
    <source>
        <strain evidence="2 3">17J68-12</strain>
    </source>
</reference>
<feature type="domain" description="Putative auto-transporter adhesin head GIN" evidence="1">
    <location>
        <begin position="39"/>
        <end position="220"/>
    </location>
</feature>
<accession>A0A4R1BKB1</accession>
<dbReference type="OrthoDB" id="1014513at2"/>
<organism evidence="2 3">
    <name type="scientific">Flaviaesturariibacter flavus</name>
    <dbReference type="NCBI Taxonomy" id="2502780"/>
    <lineage>
        <taxon>Bacteria</taxon>
        <taxon>Pseudomonadati</taxon>
        <taxon>Bacteroidota</taxon>
        <taxon>Chitinophagia</taxon>
        <taxon>Chitinophagales</taxon>
        <taxon>Chitinophagaceae</taxon>
        <taxon>Flaviaestuariibacter</taxon>
    </lineage>
</organism>
<proteinExistence type="predicted"/>
<dbReference type="AlphaFoldDB" id="A0A4R1BKB1"/>
<dbReference type="PANTHER" id="PTHR39200">
    <property type="entry name" value="HYPOTHETICAL EXPORTED PROTEIN"/>
    <property type="match status" value="1"/>
</dbReference>
<gene>
    <name evidence="2" type="ORF">EPD60_06135</name>
</gene>
<dbReference type="RefSeq" id="WP_131447897.1">
    <property type="nucleotide sequence ID" value="NZ_SJZI01000008.1"/>
</dbReference>